<dbReference type="EMBL" id="JARYGX010000007">
    <property type="protein sequence ID" value="MDH7451908.1"/>
    <property type="molecule type" value="Genomic_DNA"/>
</dbReference>
<organism evidence="3 4">
    <name type="scientific">Luteimonas composti</name>
    <dbReference type="NCBI Taxonomy" id="398257"/>
    <lineage>
        <taxon>Bacteria</taxon>
        <taxon>Pseudomonadati</taxon>
        <taxon>Pseudomonadota</taxon>
        <taxon>Gammaproteobacteria</taxon>
        <taxon>Lysobacterales</taxon>
        <taxon>Lysobacteraceae</taxon>
        <taxon>Luteimonas</taxon>
    </lineage>
</organism>
<dbReference type="InterPro" id="IPR012373">
    <property type="entry name" value="Ferrdict_sens_TM"/>
</dbReference>
<accession>A0ABT6MNC0</accession>
<reference evidence="3" key="2">
    <citation type="submission" date="2023-04" db="EMBL/GenBank/DDBJ databases">
        <authorList>
            <person name="Sun J.-Q."/>
        </authorList>
    </citation>
    <scope>NUCLEOTIDE SEQUENCE</scope>
    <source>
        <strain evidence="3">CC-YY355</strain>
    </source>
</reference>
<gene>
    <name evidence="3" type="ORF">QF205_02290</name>
</gene>
<name>A0ABT6MNC0_9GAMM</name>
<evidence type="ECO:0000259" key="2">
    <source>
        <dbReference type="Pfam" id="PF16220"/>
    </source>
</evidence>
<evidence type="ECO:0000313" key="4">
    <source>
        <dbReference type="Proteomes" id="UP001160550"/>
    </source>
</evidence>
<dbReference type="Pfam" id="PF04773">
    <property type="entry name" value="FecR"/>
    <property type="match status" value="1"/>
</dbReference>
<comment type="caution">
    <text evidence="3">The sequence shown here is derived from an EMBL/GenBank/DDBJ whole genome shotgun (WGS) entry which is preliminary data.</text>
</comment>
<dbReference type="Pfam" id="PF16220">
    <property type="entry name" value="DUF4880"/>
    <property type="match status" value="1"/>
</dbReference>
<protein>
    <submittedName>
        <fullName evidence="3">FecR domain-containing protein</fullName>
    </submittedName>
</protein>
<feature type="domain" description="FecR protein" evidence="1">
    <location>
        <begin position="142"/>
        <end position="233"/>
    </location>
</feature>
<evidence type="ECO:0000313" key="3">
    <source>
        <dbReference type="EMBL" id="MDH7451908.1"/>
    </source>
</evidence>
<keyword evidence="4" id="KW-1185">Reference proteome</keyword>
<dbReference type="PANTHER" id="PTHR30273">
    <property type="entry name" value="PERIPLASMIC SIGNAL SENSOR AND SIGMA FACTOR ACTIVATOR FECR-RELATED"/>
    <property type="match status" value="1"/>
</dbReference>
<feature type="domain" description="FecR N-terminal" evidence="2">
    <location>
        <begin position="9"/>
        <end position="49"/>
    </location>
</feature>
<dbReference type="PIRSF" id="PIRSF018266">
    <property type="entry name" value="FecR"/>
    <property type="match status" value="1"/>
</dbReference>
<dbReference type="RefSeq" id="WP_280941113.1">
    <property type="nucleotide sequence ID" value="NZ_JARYGX010000007.1"/>
</dbReference>
<dbReference type="InterPro" id="IPR006860">
    <property type="entry name" value="FecR"/>
</dbReference>
<dbReference type="PANTHER" id="PTHR30273:SF2">
    <property type="entry name" value="PROTEIN FECR"/>
    <property type="match status" value="1"/>
</dbReference>
<proteinExistence type="predicted"/>
<dbReference type="Gene3D" id="2.60.120.1440">
    <property type="match status" value="1"/>
</dbReference>
<reference evidence="3" key="1">
    <citation type="journal article" date="2007" name="Int. J. Syst. Evol. Microbiol.">
        <title>Luteimonas composti sp. nov., a moderately thermophilic bacterium isolated from food waste.</title>
        <authorList>
            <person name="Young C.C."/>
            <person name="Kampfer P."/>
            <person name="Chen W.M."/>
            <person name="Yen W.S."/>
            <person name="Arun A.B."/>
            <person name="Lai W.A."/>
            <person name="Shen F.T."/>
            <person name="Rekha P.D."/>
            <person name="Lin K.Y."/>
            <person name="Chou J.H."/>
        </authorList>
    </citation>
    <scope>NUCLEOTIDE SEQUENCE</scope>
    <source>
        <strain evidence="3">CC-YY355</strain>
    </source>
</reference>
<dbReference type="Gene3D" id="3.55.50.30">
    <property type="match status" value="1"/>
</dbReference>
<evidence type="ECO:0000259" key="1">
    <source>
        <dbReference type="Pfam" id="PF04773"/>
    </source>
</evidence>
<dbReference type="Proteomes" id="UP001160550">
    <property type="component" value="Unassembled WGS sequence"/>
</dbReference>
<dbReference type="InterPro" id="IPR032623">
    <property type="entry name" value="FecR_N"/>
</dbReference>
<sequence>MSAESLEAQAAAWLARRDGPDWSPAEQARLEAWLAQDTRHRVAWLRLQSAWTEAGRLEALGAGLPTGTVPARGFWPGAGTAAAGPIAPDPAVQLQGHVFARRRPQPRPRRRLRIAGAATLAACALALGWGWRAFAPAEAEQHATALGDVRQLGLADGSRATLGSDSRIEVRLSRRERHVALERGEGYFEAAKDPDRPFVVEAGTRRVVAIGTRFAVRRDDADLRVVVTEGLVRLETGDGTATPDTLLPAGSVAIVHRDSVLVRSLPLDEAARLVDWRSGLLVFRDTSLAEAASEFNRYNARKIEIGDPRVGALRIGGSFRWANAEGFVRLLEQGFPVRADYRDDRIILYAP</sequence>